<keyword evidence="20" id="KW-1185">Reference proteome</keyword>
<feature type="binding site" evidence="13">
    <location>
        <position position="97"/>
    </location>
    <ligand>
        <name>Ca(2+)</name>
        <dbReference type="ChEBI" id="CHEBI:29108"/>
        <label>1</label>
    </ligand>
</feature>
<feature type="binding site" evidence="13">
    <location>
        <position position="93"/>
    </location>
    <ligand>
        <name>Ca(2+)</name>
        <dbReference type="ChEBI" id="CHEBI:29108"/>
        <label>1</label>
    </ligand>
</feature>
<dbReference type="PRINTS" id="PR00458">
    <property type="entry name" value="PEROXIDASE"/>
</dbReference>
<feature type="binding site" evidence="13">
    <location>
        <position position="107"/>
    </location>
    <ligand>
        <name>Ca(2+)</name>
        <dbReference type="ChEBI" id="CHEBI:29108"/>
        <label>1</label>
    </ligand>
</feature>
<keyword evidence="9 15" id="KW-1015">Disulfide bond</keyword>
<feature type="binding site" evidence="13">
    <location>
        <position position="265"/>
    </location>
    <ligand>
        <name>Ca(2+)</name>
        <dbReference type="ChEBI" id="CHEBI:29108"/>
        <label>2</label>
    </ligand>
</feature>
<comment type="function">
    <text evidence="16">Removal of H(2)O(2), oxidation of toxic reductants, biosynthesis and degradation of lignin, suberization, auxin catabolism, response to environmental stresses such as wounding, pathogen attack and oxidative stress.</text>
</comment>
<feature type="binding site" description="axial binding residue" evidence="13">
    <location>
        <position position="213"/>
    </location>
    <ligand>
        <name>heme b</name>
        <dbReference type="ChEBI" id="CHEBI:60344"/>
    </ligand>
    <ligandPart>
        <name>Fe</name>
        <dbReference type="ChEBI" id="CHEBI:18248"/>
    </ligandPart>
</feature>
<dbReference type="InterPro" id="IPR010255">
    <property type="entry name" value="Haem_peroxidase_sf"/>
</dbReference>
<feature type="disulfide bond" evidence="15">
    <location>
        <begin position="140"/>
        <end position="339"/>
    </location>
</feature>
<dbReference type="GO" id="GO:0042744">
    <property type="term" value="P:hydrogen peroxide catabolic process"/>
    <property type="evidence" value="ECO:0007669"/>
    <property type="project" value="UniProtKB-KW"/>
</dbReference>
<dbReference type="GO" id="GO:0046872">
    <property type="term" value="F:metal ion binding"/>
    <property type="evidence" value="ECO:0007669"/>
    <property type="project" value="UniProtKB-UniRule"/>
</dbReference>
<keyword evidence="4 16" id="KW-0349">Heme</keyword>
<dbReference type="Gene3D" id="1.10.520.10">
    <property type="match status" value="1"/>
</dbReference>
<evidence type="ECO:0000256" key="1">
    <source>
        <dbReference type="ARBA" id="ARBA00000189"/>
    </source>
</evidence>
<keyword evidence="16" id="KW-0376">Hydrogen peroxide</keyword>
<keyword evidence="16" id="KW-0964">Secreted</keyword>
<dbReference type="PROSITE" id="PS00436">
    <property type="entry name" value="PEROXIDASE_2"/>
    <property type="match status" value="1"/>
</dbReference>
<feature type="binding site" evidence="13">
    <location>
        <position position="272"/>
    </location>
    <ligand>
        <name>Ca(2+)</name>
        <dbReference type="ChEBI" id="CHEBI:29108"/>
        <label>2</label>
    </ligand>
</feature>
<dbReference type="CDD" id="cd00693">
    <property type="entry name" value="secretory_peroxidase"/>
    <property type="match status" value="1"/>
</dbReference>
<keyword evidence="7 16" id="KW-0560">Oxidoreductase</keyword>
<dbReference type="InterPro" id="IPR000823">
    <property type="entry name" value="Peroxidase_pln"/>
</dbReference>
<dbReference type="InterPro" id="IPR033905">
    <property type="entry name" value="Secretory_peroxidase"/>
</dbReference>
<dbReference type="GO" id="GO:0006979">
    <property type="term" value="P:response to oxidative stress"/>
    <property type="evidence" value="ECO:0007669"/>
    <property type="project" value="UniProtKB-UniRule"/>
</dbReference>
<feature type="site" description="Transition state stabilizer" evidence="14">
    <location>
        <position position="83"/>
    </location>
</feature>
<evidence type="ECO:0000313" key="20">
    <source>
        <dbReference type="Proteomes" id="UP000249390"/>
    </source>
</evidence>
<dbReference type="GO" id="GO:0005576">
    <property type="term" value="C:extracellular region"/>
    <property type="evidence" value="ECO:0007669"/>
    <property type="project" value="UniProtKB-SubCell"/>
</dbReference>
<feature type="binding site" evidence="13">
    <location>
        <position position="95"/>
    </location>
    <ligand>
        <name>Ca(2+)</name>
        <dbReference type="ChEBI" id="CHEBI:29108"/>
        <label>1</label>
    </ligand>
</feature>
<feature type="active site" description="Proton acceptor" evidence="11">
    <location>
        <position position="87"/>
    </location>
</feature>
<dbReference type="EC" id="1.11.1.7" evidence="2 16"/>
<feature type="binding site" evidence="12">
    <location>
        <position position="183"/>
    </location>
    <ligand>
        <name>substrate</name>
    </ligand>
</feature>
<feature type="disulfide bond" evidence="15">
    <location>
        <begin position="89"/>
        <end position="94"/>
    </location>
</feature>
<feature type="disulfide bond" evidence="15">
    <location>
        <begin position="56"/>
        <end position="133"/>
    </location>
</feature>
<dbReference type="InterPro" id="IPR019794">
    <property type="entry name" value="Peroxidases_AS"/>
</dbReference>
<feature type="domain" description="Plant heme peroxidase family profile" evidence="18">
    <location>
        <begin position="46"/>
        <end position="343"/>
    </location>
</feature>
<dbReference type="InterPro" id="IPR002016">
    <property type="entry name" value="Haem_peroxidase"/>
</dbReference>
<keyword evidence="10" id="KW-0325">Glycoprotein</keyword>
<dbReference type="Gene3D" id="1.10.420.10">
    <property type="entry name" value="Peroxidase, domain 2"/>
    <property type="match status" value="1"/>
</dbReference>
<dbReference type="GO" id="GO:0140825">
    <property type="term" value="F:lactoperoxidase activity"/>
    <property type="evidence" value="ECO:0007669"/>
    <property type="project" value="UniProtKB-EC"/>
</dbReference>
<reference evidence="19 20" key="1">
    <citation type="submission" date="2018-06" db="EMBL/GenBank/DDBJ databases">
        <title>The Genome of Cuscuta australis (Dodder) Provides Insight into the Evolution of Plant Parasitism.</title>
        <authorList>
            <person name="Liu H."/>
        </authorList>
    </citation>
    <scope>NUCLEOTIDE SEQUENCE [LARGE SCALE GENOMIC DNA]</scope>
    <source>
        <strain evidence="20">cv. Yunnan</strain>
        <tissue evidence="19">Vines</tissue>
    </source>
</reference>
<comment type="caution">
    <text evidence="19">The sequence shown here is derived from an EMBL/GenBank/DDBJ whole genome shotgun (WGS) entry which is preliminary data.</text>
</comment>
<proteinExistence type="inferred from homology"/>
<evidence type="ECO:0000256" key="11">
    <source>
        <dbReference type="PIRSR" id="PIRSR600823-1"/>
    </source>
</evidence>
<dbReference type="EMBL" id="NQVE01000209">
    <property type="protein sequence ID" value="RAL38573.1"/>
    <property type="molecule type" value="Genomic_DNA"/>
</dbReference>
<keyword evidence="5 13" id="KW-0479">Metal-binding</keyword>
<evidence type="ECO:0000256" key="14">
    <source>
        <dbReference type="PIRSR" id="PIRSR600823-4"/>
    </source>
</evidence>
<evidence type="ECO:0000256" key="12">
    <source>
        <dbReference type="PIRSR" id="PIRSR600823-2"/>
    </source>
</evidence>
<keyword evidence="17" id="KW-0732">Signal</keyword>
<gene>
    <name evidence="19" type="ORF">DM860_002551</name>
</gene>
<feature type="signal peptide" evidence="17">
    <location>
        <begin position="1"/>
        <end position="38"/>
    </location>
</feature>
<comment type="cofactor">
    <cofactor evidence="13 16">
        <name>heme b</name>
        <dbReference type="ChEBI" id="CHEBI:60344"/>
    </cofactor>
    <text evidence="13 16">Binds 1 heme b (iron(II)-protoporphyrin IX) group per subunit.</text>
</comment>
<evidence type="ECO:0000256" key="9">
    <source>
        <dbReference type="ARBA" id="ARBA00023157"/>
    </source>
</evidence>
<dbReference type="GO" id="GO:0020037">
    <property type="term" value="F:heme binding"/>
    <property type="evidence" value="ECO:0007669"/>
    <property type="project" value="UniProtKB-UniRule"/>
</dbReference>
<evidence type="ECO:0000256" key="3">
    <source>
        <dbReference type="ARBA" id="ARBA00022559"/>
    </source>
</evidence>
<dbReference type="PANTHER" id="PTHR31517">
    <property type="match status" value="1"/>
</dbReference>
<comment type="subcellular location">
    <subcellularLocation>
        <location evidence="16">Secreted</location>
    </subcellularLocation>
</comment>
<evidence type="ECO:0000256" key="4">
    <source>
        <dbReference type="ARBA" id="ARBA00022617"/>
    </source>
</evidence>
<dbReference type="AlphaFoldDB" id="A0A328D3U7"/>
<evidence type="ECO:0000313" key="19">
    <source>
        <dbReference type="EMBL" id="RAL38573.1"/>
    </source>
</evidence>
<sequence>MAPSSHFRLSYLKMPHPSKSAFHAFFFTFLLLAGLVFSGDTGGGVGLSYGFYDRTCPQLEHIVRAATETFFLSDPTTGAALLRLLFHDCQVRGCDASILINDSGQPEILSGKNLGIQKRGVVNAIKSAVDAACPPQVVSCADILVLAARDSVALYGGPVIEVPLGRRDSSEPPSFEMADSLLPPASTGVDQVLGLFAEKGFTVEESVAIIGAHTIGATHCINVRRRLFDPEAQQGNEIPLDLRALLTLNCPLGSLTSNVSFVPNDWTSMTFDNRYYFNGGATGVINIDAEMPLDPRTAGHVRRFAADQDAFFRAFSSAFVKLSSWEVLTGEKGVIRRNCNALSS</sequence>
<dbReference type="PANTHER" id="PTHR31517:SF81">
    <property type="entry name" value="PEROXIDASE"/>
    <property type="match status" value="1"/>
</dbReference>
<keyword evidence="3 16" id="KW-0575">Peroxidase</keyword>
<keyword evidence="8 13" id="KW-0408">Iron</keyword>
<evidence type="ECO:0000256" key="16">
    <source>
        <dbReference type="RuleBase" id="RU362060"/>
    </source>
</evidence>
<dbReference type="Pfam" id="PF00141">
    <property type="entry name" value="peroxidase"/>
    <property type="match status" value="1"/>
</dbReference>
<keyword evidence="6 13" id="KW-0106">Calcium</keyword>
<evidence type="ECO:0000256" key="7">
    <source>
        <dbReference type="ARBA" id="ARBA00023002"/>
    </source>
</evidence>
<comment type="cofactor">
    <cofactor evidence="13 16">
        <name>Ca(2+)</name>
        <dbReference type="ChEBI" id="CHEBI:29108"/>
    </cofactor>
    <text evidence="13 16">Binds 2 calcium ions per subunit.</text>
</comment>
<evidence type="ECO:0000256" key="17">
    <source>
        <dbReference type="SAM" id="SignalP"/>
    </source>
</evidence>
<evidence type="ECO:0000256" key="10">
    <source>
        <dbReference type="ARBA" id="ARBA00023180"/>
    </source>
</evidence>
<protein>
    <recommendedName>
        <fullName evidence="2 16">Peroxidase</fullName>
        <ecNumber evidence="2 16">1.11.1.7</ecNumber>
    </recommendedName>
</protein>
<feature type="binding site" evidence="13">
    <location>
        <position position="214"/>
    </location>
    <ligand>
        <name>Ca(2+)</name>
        <dbReference type="ChEBI" id="CHEBI:29108"/>
        <label>2</label>
    </ligand>
</feature>
<evidence type="ECO:0000256" key="6">
    <source>
        <dbReference type="ARBA" id="ARBA00022837"/>
    </source>
</evidence>
<feature type="chain" id="PRO_5016330535" description="Peroxidase" evidence="17">
    <location>
        <begin position="39"/>
        <end position="344"/>
    </location>
</feature>
<evidence type="ECO:0000256" key="13">
    <source>
        <dbReference type="PIRSR" id="PIRSR600823-3"/>
    </source>
</evidence>
<evidence type="ECO:0000256" key="15">
    <source>
        <dbReference type="PIRSR" id="PIRSR600823-5"/>
    </source>
</evidence>
<evidence type="ECO:0000256" key="5">
    <source>
        <dbReference type="ARBA" id="ARBA00022723"/>
    </source>
</evidence>
<dbReference type="PRINTS" id="PR00461">
    <property type="entry name" value="PLPEROXIDASE"/>
</dbReference>
<feature type="binding site" evidence="13">
    <location>
        <position position="88"/>
    </location>
    <ligand>
        <name>Ca(2+)</name>
        <dbReference type="ChEBI" id="CHEBI:29108"/>
        <label>1</label>
    </ligand>
</feature>
<evidence type="ECO:0000256" key="2">
    <source>
        <dbReference type="ARBA" id="ARBA00012313"/>
    </source>
</evidence>
<comment type="similarity">
    <text evidence="16">Belongs to the peroxidase family. Classical plant (class III) peroxidase subfamily.</text>
</comment>
<comment type="catalytic activity">
    <reaction evidence="1 16">
        <text>2 a phenolic donor + H2O2 = 2 a phenolic radical donor + 2 H2O</text>
        <dbReference type="Rhea" id="RHEA:56136"/>
        <dbReference type="ChEBI" id="CHEBI:15377"/>
        <dbReference type="ChEBI" id="CHEBI:16240"/>
        <dbReference type="ChEBI" id="CHEBI:139520"/>
        <dbReference type="ChEBI" id="CHEBI:139521"/>
        <dbReference type="EC" id="1.11.1.7"/>
    </reaction>
</comment>
<evidence type="ECO:0000259" key="18">
    <source>
        <dbReference type="PROSITE" id="PS50873"/>
    </source>
</evidence>
<dbReference type="PROSITE" id="PS50873">
    <property type="entry name" value="PEROXIDASE_4"/>
    <property type="match status" value="1"/>
</dbReference>
<organism evidence="19 20">
    <name type="scientific">Cuscuta australis</name>
    <dbReference type="NCBI Taxonomy" id="267555"/>
    <lineage>
        <taxon>Eukaryota</taxon>
        <taxon>Viridiplantae</taxon>
        <taxon>Streptophyta</taxon>
        <taxon>Embryophyta</taxon>
        <taxon>Tracheophyta</taxon>
        <taxon>Spermatophyta</taxon>
        <taxon>Magnoliopsida</taxon>
        <taxon>eudicotyledons</taxon>
        <taxon>Gunneridae</taxon>
        <taxon>Pentapetalae</taxon>
        <taxon>asterids</taxon>
        <taxon>lamiids</taxon>
        <taxon>Solanales</taxon>
        <taxon>Convolvulaceae</taxon>
        <taxon>Cuscuteae</taxon>
        <taxon>Cuscuta</taxon>
        <taxon>Cuscuta subgen. Grammica</taxon>
        <taxon>Cuscuta sect. Cleistogrammica</taxon>
    </lineage>
</organism>
<feature type="disulfide bond" evidence="15">
    <location>
        <begin position="220"/>
        <end position="250"/>
    </location>
</feature>
<evidence type="ECO:0000256" key="8">
    <source>
        <dbReference type="ARBA" id="ARBA00023004"/>
    </source>
</evidence>
<feature type="binding site" evidence="13">
    <location>
        <position position="91"/>
    </location>
    <ligand>
        <name>Ca(2+)</name>
        <dbReference type="ChEBI" id="CHEBI:29108"/>
        <label>1</label>
    </ligand>
</feature>
<dbReference type="Proteomes" id="UP000249390">
    <property type="component" value="Unassembled WGS sequence"/>
</dbReference>
<accession>A0A328D3U7</accession>
<name>A0A328D3U7_9ASTE</name>
<dbReference type="SUPFAM" id="SSF48113">
    <property type="entry name" value="Heme-dependent peroxidases"/>
    <property type="match status" value="1"/>
</dbReference>